<dbReference type="AlphaFoldDB" id="A0AAQ1G4J3"/>
<feature type="domain" description="UspA" evidence="2">
    <location>
        <begin position="6"/>
        <end position="157"/>
    </location>
</feature>
<accession>A0AAQ1G4J3</accession>
<organism evidence="3 4">
    <name type="scientific">Halopseudomonas aestusnigri</name>
    <dbReference type="NCBI Taxonomy" id="857252"/>
    <lineage>
        <taxon>Bacteria</taxon>
        <taxon>Pseudomonadati</taxon>
        <taxon>Pseudomonadota</taxon>
        <taxon>Gammaproteobacteria</taxon>
        <taxon>Pseudomonadales</taxon>
        <taxon>Pseudomonadaceae</taxon>
        <taxon>Halopseudomonas</taxon>
    </lineage>
</organism>
<evidence type="ECO:0000313" key="3">
    <source>
        <dbReference type="EMBL" id="SEF56529.1"/>
    </source>
</evidence>
<dbReference type="PANTHER" id="PTHR46268:SF6">
    <property type="entry name" value="UNIVERSAL STRESS PROTEIN UP12"/>
    <property type="match status" value="1"/>
</dbReference>
<feature type="domain" description="UspA" evidence="2">
    <location>
        <begin position="204"/>
        <end position="286"/>
    </location>
</feature>
<dbReference type="InterPro" id="IPR006015">
    <property type="entry name" value="Universal_stress_UspA"/>
</dbReference>
<dbReference type="CDD" id="cd00293">
    <property type="entry name" value="USP-like"/>
    <property type="match status" value="2"/>
</dbReference>
<name>A0AAQ1G4J3_9GAMM</name>
<proteinExistence type="inferred from homology"/>
<comment type="caution">
    <text evidence="3">The sequence shown here is derived from an EMBL/GenBank/DDBJ whole genome shotgun (WGS) entry which is preliminary data.</text>
</comment>
<comment type="similarity">
    <text evidence="1">Belongs to the universal stress protein A family.</text>
</comment>
<protein>
    <submittedName>
        <fullName evidence="3">Nucleotide-binding universal stress protein, UspA family</fullName>
    </submittedName>
</protein>
<evidence type="ECO:0000259" key="2">
    <source>
        <dbReference type="Pfam" id="PF00582"/>
    </source>
</evidence>
<dbReference type="PANTHER" id="PTHR46268">
    <property type="entry name" value="STRESS RESPONSE PROTEIN NHAX"/>
    <property type="match status" value="1"/>
</dbReference>
<dbReference type="Gene3D" id="3.40.50.12370">
    <property type="match status" value="1"/>
</dbReference>
<dbReference type="PRINTS" id="PR01438">
    <property type="entry name" value="UNVRSLSTRESS"/>
</dbReference>
<dbReference type="Proteomes" id="UP000243518">
    <property type="component" value="Unassembled WGS sequence"/>
</dbReference>
<dbReference type="InterPro" id="IPR006016">
    <property type="entry name" value="UspA"/>
</dbReference>
<evidence type="ECO:0000313" key="4">
    <source>
        <dbReference type="Proteomes" id="UP000243518"/>
    </source>
</evidence>
<dbReference type="Pfam" id="PF00582">
    <property type="entry name" value="Usp"/>
    <property type="match status" value="2"/>
</dbReference>
<dbReference type="SUPFAM" id="SSF52402">
    <property type="entry name" value="Adenine nucleotide alpha hydrolases-like"/>
    <property type="match status" value="2"/>
</dbReference>
<sequence>MNEPQVLACIDGSASSEAVCDYAAWASLRLSAPLTLLHVLEPSVGASPADLSGSIGLGSREHLLSELAELDERRARLLREQGKLMLDAATARVRADGVAEPTLRQRRGRLVDTLQELESYIRLLVVGRQGEAGGSAASQVGSQLESVIRTMHRPVLVSTGVFRSPQRVLVAFDNSPSVRKGLDLLLQSPLLAGLAMHLLMVGADTADAREALESARLQLQQAGVTATAEIRAGAEVDSILLACQREQAMDLIVMGAYGHSPIRRFLVGSTTTSMLRHAECPLLLLR</sequence>
<gene>
    <name evidence="3" type="ORF">SAMN05216586_101383</name>
</gene>
<keyword evidence="4" id="KW-1185">Reference proteome</keyword>
<reference evidence="3 4" key="1">
    <citation type="submission" date="2016-10" db="EMBL/GenBank/DDBJ databases">
        <authorList>
            <person name="Varghese N."/>
            <person name="Submissions S."/>
        </authorList>
    </citation>
    <scope>NUCLEOTIDE SEQUENCE [LARGE SCALE GENOMIC DNA]</scope>
    <source>
        <strain evidence="3 4">CECT 8317</strain>
    </source>
</reference>
<dbReference type="RefSeq" id="WP_088273487.1">
    <property type="nucleotide sequence ID" value="NZ_FNVE01000001.1"/>
</dbReference>
<evidence type="ECO:0000256" key="1">
    <source>
        <dbReference type="ARBA" id="ARBA00008791"/>
    </source>
</evidence>
<dbReference type="EMBL" id="FNVE01000001">
    <property type="protein sequence ID" value="SEF56529.1"/>
    <property type="molecule type" value="Genomic_DNA"/>
</dbReference>